<feature type="domain" description="Metalloprotease StcE beta-sandwich" evidence="2">
    <location>
        <begin position="46"/>
        <end position="114"/>
    </location>
</feature>
<accession>A0A128F2H8</accession>
<feature type="domain" description="Metalloprotease StcE beta-sandwich" evidence="2">
    <location>
        <begin position="137"/>
        <end position="208"/>
    </location>
</feature>
<dbReference type="InterPro" id="IPR048990">
    <property type="entry name" value="StcE_b-sandwich"/>
</dbReference>
<evidence type="ECO:0000313" key="4">
    <source>
        <dbReference type="Proteomes" id="UP000071641"/>
    </source>
</evidence>
<protein>
    <recommendedName>
        <fullName evidence="2">Metalloprotease StcE beta-sandwich domain-containing protein</fullName>
    </recommendedName>
</protein>
<evidence type="ECO:0000256" key="1">
    <source>
        <dbReference type="SAM" id="SignalP"/>
    </source>
</evidence>
<feature type="chain" id="PRO_5007281928" description="Metalloprotease StcE beta-sandwich domain-containing protein" evidence="1">
    <location>
        <begin position="28"/>
        <end position="594"/>
    </location>
</feature>
<feature type="signal peptide" evidence="1">
    <location>
        <begin position="1"/>
        <end position="27"/>
    </location>
</feature>
<dbReference type="GO" id="GO:0008237">
    <property type="term" value="F:metallopeptidase activity"/>
    <property type="evidence" value="ECO:0007669"/>
    <property type="project" value="InterPro"/>
</dbReference>
<evidence type="ECO:0000259" key="2">
    <source>
        <dbReference type="Pfam" id="PF20944"/>
    </source>
</evidence>
<dbReference type="Pfam" id="PF13582">
    <property type="entry name" value="Reprolysin_3"/>
    <property type="match status" value="1"/>
</dbReference>
<sequence>MNLRHLKIYTKIVGSLGLALFSATALAGNYTAKDFPDGQLPNDDNNITFTTYNGNWVGEIKFPTAPQDKTIVNLVSKAGYTSSISHDSLDFETVYLYTNDSVTFRYDAATKAWGMDMDFQTPNKVGDTIRNDAGQRFVRYHMYNSNWTRAVKLPETVNQLQGIVITSNASWTSRIDDAQLGTKSTASIRTKDKYVLIYNKQYKKWFFKSAPERFINARDIKDGVVPTPYSPMTVVQFANANYIGNISLPREGKEGDTVSIRSRAAWNATIMNTRTDVGAPLTLRNGQEYVFVYRGDRNLWSLYKSPEVSLNARDVKNGELNITTPDTHVYFANANYVRNLKLPNSGEGTRVHVKTDAAWSFVVSGQGMSPNRLYRGEWATFVVNGSGNWERDTVTIDLLAYYSHRNVQKIGEAKSRSRLVEGYVKTNEALLNSGANFRFRMVSLEKFQTPDTWLKLGDALRELRSNPIAQQRRNALKADAIYYEGTESGCGLAWVKSSRFNMVATGSLNCGTNVMRHELGHNMGLNHGVLTPDLARNIAVGYSAERTVMGGNAIPYFSTPEKLSPNTKLPLGFDNQIDGVKAMNNFSKQVSGYN</sequence>
<dbReference type="Gene3D" id="3.40.390.10">
    <property type="entry name" value="Collagenase (Catalytic Domain)"/>
    <property type="match status" value="1"/>
</dbReference>
<organism evidence="3 4">
    <name type="scientific">Grimontia celer</name>
    <dbReference type="NCBI Taxonomy" id="1796497"/>
    <lineage>
        <taxon>Bacteria</taxon>
        <taxon>Pseudomonadati</taxon>
        <taxon>Pseudomonadota</taxon>
        <taxon>Gammaproteobacteria</taxon>
        <taxon>Vibrionales</taxon>
        <taxon>Vibrionaceae</taxon>
        <taxon>Grimontia</taxon>
    </lineage>
</organism>
<dbReference type="STRING" id="1796497.GCE9029_02109"/>
<keyword evidence="4" id="KW-1185">Reference proteome</keyword>
<dbReference type="InterPro" id="IPR024079">
    <property type="entry name" value="MetalloPept_cat_dom_sf"/>
</dbReference>
<dbReference type="Pfam" id="PF20944">
    <property type="entry name" value="StcE_b-sandwich"/>
    <property type="match status" value="4"/>
</dbReference>
<feature type="domain" description="Metalloprotease StcE beta-sandwich" evidence="2">
    <location>
        <begin position="327"/>
        <end position="392"/>
    </location>
</feature>
<dbReference type="SUPFAM" id="SSF55486">
    <property type="entry name" value="Metalloproteases ('zincins'), catalytic domain"/>
    <property type="match status" value="1"/>
</dbReference>
<gene>
    <name evidence="3" type="ORF">GCE9029_02109</name>
</gene>
<dbReference type="Proteomes" id="UP000071641">
    <property type="component" value="Unassembled WGS sequence"/>
</dbReference>
<feature type="domain" description="Metalloprotease StcE beta-sandwich" evidence="2">
    <location>
        <begin position="231"/>
        <end position="302"/>
    </location>
</feature>
<reference evidence="4" key="1">
    <citation type="submission" date="2016-02" db="EMBL/GenBank/DDBJ databases">
        <authorList>
            <person name="Rodrigo-Torres Lidia"/>
            <person name="Arahal R.David."/>
        </authorList>
    </citation>
    <scope>NUCLEOTIDE SEQUENCE [LARGE SCALE GENOMIC DNA]</scope>
    <source>
        <strain evidence="4">CECT 9029</strain>
    </source>
</reference>
<evidence type="ECO:0000313" key="3">
    <source>
        <dbReference type="EMBL" id="CZF80630.1"/>
    </source>
</evidence>
<dbReference type="OrthoDB" id="7067851at2"/>
<proteinExistence type="predicted"/>
<name>A0A128F2H8_9GAMM</name>
<dbReference type="AlphaFoldDB" id="A0A128F2H8"/>
<dbReference type="Gene3D" id="2.60.120.1230">
    <property type="match status" value="4"/>
</dbReference>
<keyword evidence="1" id="KW-0732">Signal</keyword>
<dbReference type="EMBL" id="FIZX01000002">
    <property type="protein sequence ID" value="CZF80630.1"/>
    <property type="molecule type" value="Genomic_DNA"/>
</dbReference>